<evidence type="ECO:0000256" key="1">
    <source>
        <dbReference type="SAM" id="Phobius"/>
    </source>
</evidence>
<feature type="transmembrane region" description="Helical" evidence="1">
    <location>
        <begin position="136"/>
        <end position="160"/>
    </location>
</feature>
<dbReference type="RefSeq" id="XP_015523098.1">
    <property type="nucleotide sequence ID" value="XM_015667612.1"/>
</dbReference>
<dbReference type="GeneID" id="107226709"/>
<reference evidence="3 4" key="1">
    <citation type="submission" date="2025-04" db="UniProtKB">
        <authorList>
            <consortium name="RefSeq"/>
        </authorList>
    </citation>
    <scope>IDENTIFICATION</scope>
    <source>
        <tissue evidence="5">Thorax and Abdomen</tissue>
        <tissue evidence="3 4">Whole body</tissue>
    </source>
</reference>
<protein>
    <submittedName>
        <fullName evidence="3 4">Uncharacterized protein LOC107226709</fullName>
    </submittedName>
</protein>
<sequence>MAEDPVPDLEESKESSSNELIPIGVKILEVILAVFAIGLIVDPFNSFHRIGNKTLMKLDDVGIIYVPIAGYILINMIIIVGYLMGDRIPKKTAVLFPAVGAFLFVVAGSVIVHNWRKFRGNYVDVSNNATFASKQYMDMLISGAVFVFIDAAVFALDVYITHQYL</sequence>
<proteinExistence type="predicted"/>
<dbReference type="PANTHER" id="PTHR36692:SF2">
    <property type="entry name" value="GEO12064P1"/>
    <property type="match status" value="1"/>
</dbReference>
<feature type="transmembrane region" description="Helical" evidence="1">
    <location>
        <begin position="62"/>
        <end position="83"/>
    </location>
</feature>
<accession>A0A6J0C924</accession>
<gene>
    <name evidence="3 4 5" type="primary">LOC107226709</name>
</gene>
<name>A0A6J0C924_NEOLC</name>
<keyword evidence="1" id="KW-1133">Transmembrane helix</keyword>
<dbReference type="RefSeq" id="XP_015523099.1">
    <property type="nucleotide sequence ID" value="XM_015667613.1"/>
</dbReference>
<dbReference type="GO" id="GO:0005886">
    <property type="term" value="C:plasma membrane"/>
    <property type="evidence" value="ECO:0007669"/>
    <property type="project" value="TreeGrafter"/>
</dbReference>
<dbReference type="GO" id="GO:0019991">
    <property type="term" value="P:septate junction assembly"/>
    <property type="evidence" value="ECO:0007669"/>
    <property type="project" value="InterPro"/>
</dbReference>
<feature type="transmembrane region" description="Helical" evidence="1">
    <location>
        <begin position="20"/>
        <end position="41"/>
    </location>
</feature>
<keyword evidence="1" id="KW-0812">Transmembrane</keyword>
<evidence type="ECO:0000313" key="3">
    <source>
        <dbReference type="RefSeq" id="XP_015523098.1"/>
    </source>
</evidence>
<dbReference type="InterPro" id="IPR038976">
    <property type="entry name" value="Ssk"/>
</dbReference>
<dbReference type="KEGG" id="nlo:107226709"/>
<organism evidence="2 3">
    <name type="scientific">Neodiprion lecontei</name>
    <name type="common">Redheaded pine sawfly</name>
    <dbReference type="NCBI Taxonomy" id="441921"/>
    <lineage>
        <taxon>Eukaryota</taxon>
        <taxon>Metazoa</taxon>
        <taxon>Ecdysozoa</taxon>
        <taxon>Arthropoda</taxon>
        <taxon>Hexapoda</taxon>
        <taxon>Insecta</taxon>
        <taxon>Pterygota</taxon>
        <taxon>Neoptera</taxon>
        <taxon>Endopterygota</taxon>
        <taxon>Hymenoptera</taxon>
        <taxon>Tenthredinoidea</taxon>
        <taxon>Diprionidae</taxon>
        <taxon>Diprioninae</taxon>
        <taxon>Neodiprion</taxon>
    </lineage>
</organism>
<evidence type="ECO:0000313" key="4">
    <source>
        <dbReference type="RefSeq" id="XP_015523099.1"/>
    </source>
</evidence>
<dbReference type="PANTHER" id="PTHR36692">
    <property type="entry name" value="PROTEIN SNAKESKIN"/>
    <property type="match status" value="1"/>
</dbReference>
<keyword evidence="1" id="KW-0472">Membrane</keyword>
<dbReference type="OrthoDB" id="8187586at2759"/>
<feature type="transmembrane region" description="Helical" evidence="1">
    <location>
        <begin position="95"/>
        <end position="115"/>
    </location>
</feature>
<evidence type="ECO:0000313" key="5">
    <source>
        <dbReference type="RefSeq" id="XP_046586226.1"/>
    </source>
</evidence>
<evidence type="ECO:0000313" key="2">
    <source>
        <dbReference type="Proteomes" id="UP000829291"/>
    </source>
</evidence>
<dbReference type="AlphaFoldDB" id="A0A6J0C924"/>
<dbReference type="Proteomes" id="UP000829291">
    <property type="component" value="Chromosome 2"/>
</dbReference>
<dbReference type="RefSeq" id="XP_046586226.1">
    <property type="nucleotide sequence ID" value="XM_046730270.1"/>
</dbReference>
<keyword evidence="2" id="KW-1185">Reference proteome</keyword>